<name>A0A1J5SDL4_9ZZZZ</name>
<feature type="transmembrane region" description="Helical" evidence="1">
    <location>
        <begin position="93"/>
        <end position="111"/>
    </location>
</feature>
<proteinExistence type="predicted"/>
<keyword evidence="1" id="KW-0472">Membrane</keyword>
<feature type="transmembrane region" description="Helical" evidence="1">
    <location>
        <begin position="193"/>
        <end position="213"/>
    </location>
</feature>
<keyword evidence="1" id="KW-1133">Transmembrane helix</keyword>
<feature type="transmembrane region" description="Helical" evidence="1">
    <location>
        <begin position="152"/>
        <end position="172"/>
    </location>
</feature>
<comment type="caution">
    <text evidence="2">The sequence shown here is derived from an EMBL/GenBank/DDBJ whole genome shotgun (WGS) entry which is preliminary data.</text>
</comment>
<keyword evidence="1" id="KW-0812">Transmembrane</keyword>
<dbReference type="AlphaFoldDB" id="A0A1J5SDL4"/>
<gene>
    <name evidence="2" type="ORF">GALL_115520</name>
</gene>
<dbReference type="PANTHER" id="PTHR43044">
    <property type="match status" value="1"/>
</dbReference>
<sequence length="424" mass="47658">MSTPAATAPSASHPAPSSKPSTGPALAVGIAGLAVAGVGYFVSGAASFAMAWLVGFIYWISVALGVLFLVMIHHIFDAGWSVVLRRQLEHWLSSFRILFILFLPLLAFAWFRPDLLWHWMDPNFNLASIGGHGKVSGDLDLLKKSGFLNRNFFTVLSLGAILAWTGLASIFRRNSFTQDKDGDPRWTLSSRKWAAAGIPFFALSLTACVIIWVKSLEPHWFSTMYGVWFFADCARVALCLGLILTIWLWCRGDYKGILNDNHLHSIGQLMLAFTVFWAYISFSQYFLIWNANVPEETFWYNIREYGDWWYVSLFLVFGNFLAPFLVLLLYPVKVNKKVFPWVGIFIAFVVLVDICYNALPSRLMSTGNPLPFFSINLVWVVAAVIGMGGICAWSYLKSFSTTKLIPIRDPRIAECLTYHKPNAD</sequence>
<dbReference type="PANTHER" id="PTHR43044:SF1">
    <property type="entry name" value="QUINOL:CYTOCHROME C OXIDOREDUCTASE QUINONE-BINDING SUBUNIT 2"/>
    <property type="match status" value="1"/>
</dbReference>
<feature type="transmembrane region" description="Helical" evidence="1">
    <location>
        <begin position="25"/>
        <end position="43"/>
    </location>
</feature>
<feature type="transmembrane region" description="Helical" evidence="1">
    <location>
        <begin position="338"/>
        <end position="359"/>
    </location>
</feature>
<feature type="transmembrane region" description="Helical" evidence="1">
    <location>
        <begin position="225"/>
        <end position="249"/>
    </location>
</feature>
<feature type="transmembrane region" description="Helical" evidence="1">
    <location>
        <begin position="269"/>
        <end position="288"/>
    </location>
</feature>
<feature type="transmembrane region" description="Helical" evidence="1">
    <location>
        <begin position="308"/>
        <end position="331"/>
    </location>
</feature>
<protein>
    <recommendedName>
        <fullName evidence="3">Quinol:cytochrome c oxidoreductase quinone-binding subunit 2</fullName>
    </recommendedName>
</protein>
<organism evidence="2">
    <name type="scientific">mine drainage metagenome</name>
    <dbReference type="NCBI Taxonomy" id="410659"/>
    <lineage>
        <taxon>unclassified sequences</taxon>
        <taxon>metagenomes</taxon>
        <taxon>ecological metagenomes</taxon>
    </lineage>
</organism>
<feature type="transmembrane region" description="Helical" evidence="1">
    <location>
        <begin position="371"/>
        <end position="396"/>
    </location>
</feature>
<dbReference type="EMBL" id="MLJW01000044">
    <property type="protein sequence ID" value="OIR06362.1"/>
    <property type="molecule type" value="Genomic_DNA"/>
</dbReference>
<reference evidence="2" key="1">
    <citation type="submission" date="2016-10" db="EMBL/GenBank/DDBJ databases">
        <title>Sequence of Gallionella enrichment culture.</title>
        <authorList>
            <person name="Poehlein A."/>
            <person name="Muehling M."/>
            <person name="Daniel R."/>
        </authorList>
    </citation>
    <scope>NUCLEOTIDE SEQUENCE</scope>
</reference>
<evidence type="ECO:0008006" key="3">
    <source>
        <dbReference type="Google" id="ProtNLM"/>
    </source>
</evidence>
<evidence type="ECO:0000313" key="2">
    <source>
        <dbReference type="EMBL" id="OIR06362.1"/>
    </source>
</evidence>
<feature type="transmembrane region" description="Helical" evidence="1">
    <location>
        <begin position="49"/>
        <end position="72"/>
    </location>
</feature>
<evidence type="ECO:0000256" key="1">
    <source>
        <dbReference type="SAM" id="Phobius"/>
    </source>
</evidence>
<accession>A0A1J5SDL4</accession>